<reference evidence="3 4" key="1">
    <citation type="submission" date="2019-10" db="EMBL/GenBank/DDBJ databases">
        <title>Assembly and Annotation for the nematode Trichostrongylus colubriformis.</title>
        <authorList>
            <person name="Martin J."/>
        </authorList>
    </citation>
    <scope>NUCLEOTIDE SEQUENCE [LARGE SCALE GENOMIC DNA]</scope>
    <source>
        <strain evidence="3">G859</strain>
        <tissue evidence="3">Whole worm</tissue>
    </source>
</reference>
<organism evidence="3 4">
    <name type="scientific">Trichostrongylus colubriformis</name>
    <name type="common">Black scour worm</name>
    <dbReference type="NCBI Taxonomy" id="6319"/>
    <lineage>
        <taxon>Eukaryota</taxon>
        <taxon>Metazoa</taxon>
        <taxon>Ecdysozoa</taxon>
        <taxon>Nematoda</taxon>
        <taxon>Chromadorea</taxon>
        <taxon>Rhabditida</taxon>
        <taxon>Rhabditina</taxon>
        <taxon>Rhabditomorpha</taxon>
        <taxon>Strongyloidea</taxon>
        <taxon>Trichostrongylidae</taxon>
        <taxon>Trichostrongylus</taxon>
    </lineage>
</organism>
<dbReference type="AlphaFoldDB" id="A0AAN8FJM7"/>
<protein>
    <recommendedName>
        <fullName evidence="2">C2H2-type domain-containing protein</fullName>
    </recommendedName>
</protein>
<proteinExistence type="predicted"/>
<dbReference type="SUPFAM" id="SSF57667">
    <property type="entry name" value="beta-beta-alpha zinc fingers"/>
    <property type="match status" value="1"/>
</dbReference>
<dbReference type="GO" id="GO:0008270">
    <property type="term" value="F:zinc ion binding"/>
    <property type="evidence" value="ECO:0007669"/>
    <property type="project" value="UniProtKB-KW"/>
</dbReference>
<dbReference type="InterPro" id="IPR013087">
    <property type="entry name" value="Znf_C2H2_type"/>
</dbReference>
<dbReference type="SMART" id="SM00355">
    <property type="entry name" value="ZnF_C2H2"/>
    <property type="match status" value="4"/>
</dbReference>
<dbReference type="Gene3D" id="3.30.160.60">
    <property type="entry name" value="Classic Zinc Finger"/>
    <property type="match status" value="1"/>
</dbReference>
<dbReference type="PROSITE" id="PS00028">
    <property type="entry name" value="ZINC_FINGER_C2H2_1"/>
    <property type="match status" value="2"/>
</dbReference>
<feature type="domain" description="C2H2-type" evidence="2">
    <location>
        <begin position="129"/>
        <end position="151"/>
    </location>
</feature>
<sequence length="250" mass="28470">VTGSNTLLFPNFFSAPTTNSVLSCRCGVIVGSHARLHEHVLYEHSYPISLPCSLCCASDELIRQKHICNLCNVFADDLEEHLKMHYQDRTSSGALMECRMCFKNFLTVQEVILHERVSHEKLRGPPPTFQCEYCGEVFPTRHLRDNHLLSHFEGGVSEFWDRVQYMQNKMADAIVVNQCPICLSIMGSRKGFRLHIIQKHLLKEPEAFLGQCFGFAIKCLLQLHLCSSICVTTILLCICAKNNNLVEFSY</sequence>
<evidence type="ECO:0000313" key="4">
    <source>
        <dbReference type="Proteomes" id="UP001331761"/>
    </source>
</evidence>
<keyword evidence="4" id="KW-1185">Reference proteome</keyword>
<feature type="non-terminal residue" evidence="3">
    <location>
        <position position="1"/>
    </location>
</feature>
<evidence type="ECO:0000313" key="3">
    <source>
        <dbReference type="EMBL" id="KAK5977814.1"/>
    </source>
</evidence>
<comment type="caution">
    <text evidence="3">The sequence shown here is derived from an EMBL/GenBank/DDBJ whole genome shotgun (WGS) entry which is preliminary data.</text>
</comment>
<dbReference type="InterPro" id="IPR036236">
    <property type="entry name" value="Znf_C2H2_sf"/>
</dbReference>
<evidence type="ECO:0000256" key="1">
    <source>
        <dbReference type="PROSITE-ProRule" id="PRU00042"/>
    </source>
</evidence>
<dbReference type="EMBL" id="WIXE01010146">
    <property type="protein sequence ID" value="KAK5977814.1"/>
    <property type="molecule type" value="Genomic_DNA"/>
</dbReference>
<dbReference type="Proteomes" id="UP001331761">
    <property type="component" value="Unassembled WGS sequence"/>
</dbReference>
<feature type="domain" description="C2H2-type" evidence="2">
    <location>
        <begin position="96"/>
        <end position="124"/>
    </location>
</feature>
<accession>A0AAN8FJM7</accession>
<name>A0AAN8FJM7_TRICO</name>
<keyword evidence="1" id="KW-0479">Metal-binding</keyword>
<evidence type="ECO:0000259" key="2">
    <source>
        <dbReference type="PROSITE" id="PS50157"/>
    </source>
</evidence>
<dbReference type="PROSITE" id="PS50157">
    <property type="entry name" value="ZINC_FINGER_C2H2_2"/>
    <property type="match status" value="2"/>
</dbReference>
<gene>
    <name evidence="3" type="ORF">GCK32_008665</name>
</gene>
<keyword evidence="1" id="KW-0863">Zinc-finger</keyword>
<keyword evidence="1" id="KW-0862">Zinc</keyword>